<reference evidence="5 6" key="1">
    <citation type="submission" date="2015-07" db="EMBL/GenBank/DDBJ databases">
        <title>Genome sequence of Levilinea saccharolytica DSM 16555.</title>
        <authorList>
            <person name="Hemp J."/>
            <person name="Ward L.M."/>
            <person name="Pace L.A."/>
            <person name="Fischer W.W."/>
        </authorList>
    </citation>
    <scope>NUCLEOTIDE SEQUENCE [LARGE SCALE GENOMIC DNA]</scope>
    <source>
        <strain evidence="5 6">KIBI-1</strain>
    </source>
</reference>
<feature type="domain" description="PucR C-terminal helix-turn-helix" evidence="3">
    <location>
        <begin position="482"/>
        <end position="538"/>
    </location>
</feature>
<name>A0A0P6Y623_9CHLR</name>
<dbReference type="AlphaFoldDB" id="A0A0P6Y623"/>
<feature type="domain" description="Purine catabolism PurC-like" evidence="2">
    <location>
        <begin position="12"/>
        <end position="126"/>
    </location>
</feature>
<dbReference type="InterPro" id="IPR041522">
    <property type="entry name" value="CdaR_GGDEF"/>
</dbReference>
<dbReference type="Proteomes" id="UP000050501">
    <property type="component" value="Unassembled WGS sequence"/>
</dbReference>
<dbReference type="EMBL" id="LGCM01000027">
    <property type="protein sequence ID" value="KPL84956.1"/>
    <property type="molecule type" value="Genomic_DNA"/>
</dbReference>
<dbReference type="PANTHER" id="PTHR33744">
    <property type="entry name" value="CARBOHYDRATE DIACID REGULATOR"/>
    <property type="match status" value="1"/>
</dbReference>
<accession>A0A0P6Y623</accession>
<proteinExistence type="inferred from homology"/>
<dbReference type="InterPro" id="IPR029016">
    <property type="entry name" value="GAF-like_dom_sf"/>
</dbReference>
<evidence type="ECO:0000259" key="4">
    <source>
        <dbReference type="Pfam" id="PF17853"/>
    </source>
</evidence>
<evidence type="ECO:0000313" key="5">
    <source>
        <dbReference type="EMBL" id="KPL84956.1"/>
    </source>
</evidence>
<evidence type="ECO:0008006" key="7">
    <source>
        <dbReference type="Google" id="ProtNLM"/>
    </source>
</evidence>
<comment type="caution">
    <text evidence="5">The sequence shown here is derived from an EMBL/GenBank/DDBJ whole genome shotgun (WGS) entry which is preliminary data.</text>
</comment>
<dbReference type="STRING" id="229921.ADN01_06075"/>
<evidence type="ECO:0000259" key="2">
    <source>
        <dbReference type="Pfam" id="PF07905"/>
    </source>
</evidence>
<comment type="similarity">
    <text evidence="1">Belongs to the CdaR family.</text>
</comment>
<gene>
    <name evidence="5" type="ORF">ADN01_06075</name>
</gene>
<evidence type="ECO:0000259" key="3">
    <source>
        <dbReference type="Pfam" id="PF13556"/>
    </source>
</evidence>
<keyword evidence="6" id="KW-1185">Reference proteome</keyword>
<dbReference type="Pfam" id="PF07905">
    <property type="entry name" value="PucR"/>
    <property type="match status" value="1"/>
</dbReference>
<dbReference type="Gene3D" id="1.10.10.2840">
    <property type="entry name" value="PucR C-terminal helix-turn-helix domain"/>
    <property type="match status" value="1"/>
</dbReference>
<dbReference type="InterPro" id="IPR012914">
    <property type="entry name" value="PucR_dom"/>
</dbReference>
<evidence type="ECO:0000313" key="6">
    <source>
        <dbReference type="Proteomes" id="UP000050501"/>
    </source>
</evidence>
<feature type="domain" description="CdaR GGDEF-like" evidence="4">
    <location>
        <begin position="322"/>
        <end position="427"/>
    </location>
</feature>
<dbReference type="Gene3D" id="3.30.450.40">
    <property type="match status" value="1"/>
</dbReference>
<dbReference type="InterPro" id="IPR051448">
    <property type="entry name" value="CdaR-like_regulators"/>
</dbReference>
<dbReference type="Pfam" id="PF17853">
    <property type="entry name" value="GGDEF_2"/>
    <property type="match status" value="1"/>
</dbReference>
<dbReference type="Pfam" id="PF13556">
    <property type="entry name" value="HTH_30"/>
    <property type="match status" value="1"/>
</dbReference>
<dbReference type="InterPro" id="IPR042070">
    <property type="entry name" value="PucR_C-HTH_sf"/>
</dbReference>
<evidence type="ECO:0000256" key="1">
    <source>
        <dbReference type="ARBA" id="ARBA00006754"/>
    </source>
</evidence>
<dbReference type="OrthoDB" id="142218at2"/>
<organism evidence="5 6">
    <name type="scientific">Levilinea saccharolytica</name>
    <dbReference type="NCBI Taxonomy" id="229921"/>
    <lineage>
        <taxon>Bacteria</taxon>
        <taxon>Bacillati</taxon>
        <taxon>Chloroflexota</taxon>
        <taxon>Anaerolineae</taxon>
        <taxon>Anaerolineales</taxon>
        <taxon>Anaerolineaceae</taxon>
        <taxon>Levilinea</taxon>
    </lineage>
</organism>
<dbReference type="InterPro" id="IPR025736">
    <property type="entry name" value="PucR_C-HTH_dom"/>
</dbReference>
<dbReference type="PANTHER" id="PTHR33744:SF1">
    <property type="entry name" value="DNA-BINDING TRANSCRIPTIONAL ACTIVATOR ADER"/>
    <property type="match status" value="1"/>
</dbReference>
<sequence>MPLTLQTALDTLPIFSTASVIAGQGGLGREIRWTHIVDNPDILPWVREGDLLLTTAFAIKDHPESSQELVANLQSKGLAGMVVAVGRYVLQIPAAMVAAANQLDFPILTLPWDVPFVEVTHAIHEFLLKEQHALTERSLTIHTVLTQLVVDGGGLDDLAAKLAALLQRSVTIEDDALNLLASAYCEVTDELRDRSVAEKRTPSEGIQYFRSIRLFQDLQNDPRPKYVAPAPRIGMTLERLVSPILVGSQLYGYIWIIAEADSLSPIDFLAIERGAAVAALVMSREHAVYEAEQRGKMQILGSLIDPSLSKNVYDLTDTLGKLGLKGDYQVAAFEEISSPPKRLDLLVPVIEQTLRMENIQGTVVEWGRKIVVLMGDLHNGIGREVVEKIVASGSLHGAELLAGLSGTVRQPAAVRACYQEASEALHIGRVLCASGRRIWEFDRLGYLQWQTVIPEDLRKASFFEKVVEQIAKYDEERGTDFLLTLEVYTDELANAQIAAKKLFVHRNTLRQRLLKIEDLWEVDLSDSNALINLHVAIKGLRLRKAH</sequence>
<dbReference type="RefSeq" id="WP_062418416.1">
    <property type="nucleotide sequence ID" value="NZ_DF967974.1"/>
</dbReference>
<protein>
    <recommendedName>
        <fullName evidence="7">PucR family transcriptional regulator</fullName>
    </recommendedName>
</protein>